<dbReference type="GO" id="GO:0045252">
    <property type="term" value="C:oxoglutarate dehydrogenase complex"/>
    <property type="evidence" value="ECO:0007669"/>
    <property type="project" value="TreeGrafter"/>
</dbReference>
<feature type="domain" description="2-oxoglutarate dehydrogenase E1 component/KDG C-terminal" evidence="5">
    <location>
        <begin position="2"/>
        <end position="131"/>
    </location>
</feature>
<dbReference type="GO" id="GO:0030976">
    <property type="term" value="F:thiamine pyrophosphate binding"/>
    <property type="evidence" value="ECO:0007669"/>
    <property type="project" value="InterPro"/>
</dbReference>
<dbReference type="InterPro" id="IPR011603">
    <property type="entry name" value="2oxoglutarate_DH_E1"/>
</dbReference>
<organism evidence="6">
    <name type="scientific">Homalodisca liturata</name>
    <dbReference type="NCBI Taxonomy" id="320908"/>
    <lineage>
        <taxon>Eukaryota</taxon>
        <taxon>Metazoa</taxon>
        <taxon>Ecdysozoa</taxon>
        <taxon>Arthropoda</taxon>
        <taxon>Hexapoda</taxon>
        <taxon>Insecta</taxon>
        <taxon>Pterygota</taxon>
        <taxon>Neoptera</taxon>
        <taxon>Paraneoptera</taxon>
        <taxon>Hemiptera</taxon>
        <taxon>Auchenorrhyncha</taxon>
        <taxon>Membracoidea</taxon>
        <taxon>Cicadellidae</taxon>
        <taxon>Cicadellinae</taxon>
        <taxon>Proconiini</taxon>
        <taxon>Homalodisca</taxon>
    </lineage>
</organism>
<keyword evidence="3" id="KW-0560">Oxidoreductase</keyword>
<dbReference type="EMBL" id="GECU01034804">
    <property type="protein sequence ID" value="JAS72902.1"/>
    <property type="molecule type" value="Transcribed_RNA"/>
</dbReference>
<dbReference type="Gene3D" id="3.40.50.11610">
    <property type="entry name" value="Multifunctional 2-oxoglutarate metabolism enzyme, C-terminal domain"/>
    <property type="match status" value="1"/>
</dbReference>
<evidence type="ECO:0000256" key="3">
    <source>
        <dbReference type="ARBA" id="ARBA00023002"/>
    </source>
</evidence>
<accession>A0A1B6HE37</accession>
<reference evidence="6" key="1">
    <citation type="submission" date="2015-11" db="EMBL/GenBank/DDBJ databases">
        <title>De novo transcriptome assembly of four potential Pierce s Disease insect vectors from Arizona vineyards.</title>
        <authorList>
            <person name="Tassone E.E."/>
        </authorList>
    </citation>
    <scope>NUCLEOTIDE SEQUENCE</scope>
</reference>
<evidence type="ECO:0000259" key="5">
    <source>
        <dbReference type="Pfam" id="PF16870"/>
    </source>
</evidence>
<comment type="cofactor">
    <cofactor evidence="1">
        <name>thiamine diphosphate</name>
        <dbReference type="ChEBI" id="CHEBI:58937"/>
    </cofactor>
</comment>
<dbReference type="GO" id="GO:0005739">
    <property type="term" value="C:mitochondrion"/>
    <property type="evidence" value="ECO:0007669"/>
    <property type="project" value="TreeGrafter"/>
</dbReference>
<dbReference type="InterPro" id="IPR042179">
    <property type="entry name" value="KGD_C_sf"/>
</dbReference>
<evidence type="ECO:0000313" key="6">
    <source>
        <dbReference type="EMBL" id="JAS72902.1"/>
    </source>
</evidence>
<sequence>MFKPYIKDETITSPGSVEKVILCCGKVFYDLKYERAKRKLDTKVAICRIEQVFPFPYSDLRKDMSQYPKAQVLWAQEEHKNQGWWDFVKTRVAAVVDRHVEYRGRAPSPAPSSGTKVMHDKEQVTFLEKCFS</sequence>
<dbReference type="Pfam" id="PF16870">
    <property type="entry name" value="OxoGdeHyase_C"/>
    <property type="match status" value="1"/>
</dbReference>
<dbReference type="GO" id="GO:0006099">
    <property type="term" value="P:tricarboxylic acid cycle"/>
    <property type="evidence" value="ECO:0007669"/>
    <property type="project" value="TreeGrafter"/>
</dbReference>
<gene>
    <name evidence="6" type="ORF">g.17389</name>
</gene>
<dbReference type="PANTHER" id="PTHR23152">
    <property type="entry name" value="2-OXOGLUTARATE DEHYDROGENASE"/>
    <property type="match status" value="1"/>
</dbReference>
<comment type="similarity">
    <text evidence="2">Belongs to the alpha-ketoglutarate dehydrogenase family.</text>
</comment>
<proteinExistence type="inferred from homology"/>
<dbReference type="PANTHER" id="PTHR23152:SF4">
    <property type="entry name" value="2-OXOADIPATE DEHYDROGENASE COMPLEX COMPONENT E1"/>
    <property type="match status" value="1"/>
</dbReference>
<name>A0A1B6HE37_9HEMI</name>
<dbReference type="AlphaFoldDB" id="A0A1B6HE37"/>
<dbReference type="InterPro" id="IPR031717">
    <property type="entry name" value="ODO-1/KGD_C"/>
</dbReference>
<keyword evidence="4" id="KW-0786">Thiamine pyrophosphate</keyword>
<dbReference type="GO" id="GO:0004591">
    <property type="term" value="F:oxoglutarate dehydrogenase (succinyl-transferring) activity"/>
    <property type="evidence" value="ECO:0007669"/>
    <property type="project" value="TreeGrafter"/>
</dbReference>
<evidence type="ECO:0000256" key="2">
    <source>
        <dbReference type="ARBA" id="ARBA00006936"/>
    </source>
</evidence>
<evidence type="ECO:0000256" key="1">
    <source>
        <dbReference type="ARBA" id="ARBA00001964"/>
    </source>
</evidence>
<evidence type="ECO:0000256" key="4">
    <source>
        <dbReference type="ARBA" id="ARBA00023052"/>
    </source>
</evidence>
<protein>
    <recommendedName>
        <fullName evidence="5">2-oxoglutarate dehydrogenase E1 component/KDG C-terminal domain-containing protein</fullName>
    </recommendedName>
</protein>